<feature type="compositionally biased region" description="Polar residues" evidence="1">
    <location>
        <begin position="1"/>
        <end position="12"/>
    </location>
</feature>
<feature type="domain" description="Sfi1 spindle body" evidence="2">
    <location>
        <begin position="867"/>
        <end position="984"/>
    </location>
</feature>
<dbReference type="PANTHER" id="PTHR22028">
    <property type="entry name" value="SFI1 SPINDLE BODY DOMAIN-CONTAINING PROTEIN-RELATED"/>
    <property type="match status" value="1"/>
</dbReference>
<dbReference type="Proteomes" id="UP001150538">
    <property type="component" value="Unassembled WGS sequence"/>
</dbReference>
<evidence type="ECO:0000259" key="2">
    <source>
        <dbReference type="Pfam" id="PF08457"/>
    </source>
</evidence>
<organism evidence="3 4">
    <name type="scientific">Mycoemilia scoparia</name>
    <dbReference type="NCBI Taxonomy" id="417184"/>
    <lineage>
        <taxon>Eukaryota</taxon>
        <taxon>Fungi</taxon>
        <taxon>Fungi incertae sedis</taxon>
        <taxon>Zoopagomycota</taxon>
        <taxon>Kickxellomycotina</taxon>
        <taxon>Kickxellomycetes</taxon>
        <taxon>Kickxellales</taxon>
        <taxon>Kickxellaceae</taxon>
        <taxon>Mycoemilia</taxon>
    </lineage>
</organism>
<dbReference type="EMBL" id="JANBPU010000329">
    <property type="protein sequence ID" value="KAJ1912615.1"/>
    <property type="molecule type" value="Genomic_DNA"/>
</dbReference>
<proteinExistence type="predicted"/>
<evidence type="ECO:0000256" key="1">
    <source>
        <dbReference type="SAM" id="MobiDB-lite"/>
    </source>
</evidence>
<evidence type="ECO:0000313" key="4">
    <source>
        <dbReference type="Proteomes" id="UP001150538"/>
    </source>
</evidence>
<accession>A0A9W7ZVQ3</accession>
<feature type="compositionally biased region" description="Basic residues" evidence="1">
    <location>
        <begin position="62"/>
        <end position="72"/>
    </location>
</feature>
<name>A0A9W7ZVQ3_9FUNG</name>
<reference evidence="3" key="1">
    <citation type="submission" date="2022-07" db="EMBL/GenBank/DDBJ databases">
        <title>Phylogenomic reconstructions and comparative analyses of Kickxellomycotina fungi.</title>
        <authorList>
            <person name="Reynolds N.K."/>
            <person name="Stajich J.E."/>
            <person name="Barry K."/>
            <person name="Grigoriev I.V."/>
            <person name="Crous P."/>
            <person name="Smith M.E."/>
        </authorList>
    </citation>
    <scope>NUCLEOTIDE SEQUENCE</scope>
    <source>
        <strain evidence="3">NBRC 100468</strain>
    </source>
</reference>
<dbReference type="PANTHER" id="PTHR22028:SF9">
    <property type="entry name" value="SFI1 SPINDLE BODY DOMAIN-CONTAINING PROTEIN"/>
    <property type="match status" value="1"/>
</dbReference>
<dbReference type="InterPro" id="IPR052270">
    <property type="entry name" value="CACF_protein"/>
</dbReference>
<evidence type="ECO:0000313" key="3">
    <source>
        <dbReference type="EMBL" id="KAJ1912615.1"/>
    </source>
</evidence>
<sequence length="1345" mass="161487">MPYQYNPHNVDSNRVFYSLSSPEPIPKKTKQIITSRPSPKPQTPRARKVKSVTIVTPTTASKRLHHNGHHHHHQEEETRSQATTTTGTTANRQHKQNKPKNIDSQPIATIPTPKPRPKPHTNSNTKEEHDQLSKVFKAWKQFKDRKIQFREKVHQNWYRAVLFDNERMKRNTFYTWLEKIQDLKVTNYHGHIKNPSLNYRYMMKYAEDLDRFKTLGRCFDIWKGEKLSQRSKKLLSSEWPVIRKDLYMRSWRIRLREKQEQQHYQQSLEYLAGVFRRQRYWKLWQQRNLQRKNIAIYNAYRDHELLQKYLSLWKQKTVHSNIGSGVPNNGSSNNKNNGSGVDEIIRTKNKIMLKSLFTSWRNVSKNLKIGDLLVKEFRLRHFNHHCMVVWKNQRIGREAKYKKLVKTHYQMPVKAKIFRKWRHKVFVNSKLRKKQRELRVIIRNKNIDKKYQLFNGWRRCAFEVKLLGNKAQSSIATKDNSILRNYFKRWAKITEYRQGVTSISGSVRSANLKKNAMNSWKNIYEGLSDQSLTQQFSHACQQKRLQTLFDAWYRIINSTNILRIQAQEAEKKRELRLKKITFSQLSHVLLKRWHLKEMQCYITRRDALMARDAMRKLVVATQIRQHLRYQDFKLKSRVFQAWLQCMKNNQIVGNNDNDELDNEKSKYLQMTTQFRKRKFIKKWRESTLYHAHNEHCQLTSDVYGMDLVKDIFIEWLNVARMNTLDIERADDWCESNIISNALVQMMEKKFVMKAMIDNVTLFRKYHIWKRWWKASRKSVIRDRTVTLQAMTINAMTNIELHRERYIFLAWAKFARNQSELVNQTQLAHDLRVRQNTLSTWCQNYRYIKSTTSKAEMFEENRVKNMVKVAIGSWKSRAVNLEKANRTSVVLIEEEAIEKAFSRWKIKKKYIEAKKKEAQEVYNKKIVFSAFKAWYNICQTHTKYIEIAYETYRYSVLSRVLEIWMKKLSAGIQDANLVQRLREHHGQKLLEKAWKCMKSIVSERRSENQVIERVLPMFQKRMVNSFMTKDTDFEWDYAHQTALIKRSYQLWRSQMAKFVEYSQAAIIFNHNCESKFYRQCFGLWKLQTKIVVAKKRQEEAELVHEIQVGEMYVNFQNDKDIQTKADIFTKWTLLSKCISLEKNQDWNLLADCFFTWKNKANEYTQRHGIVGKKHVFQNWRSLAQDLIAATDAKCGSANHKHSQSLKRTHFKIWKNKNRKKVANVQQAEYKRKADAFNRRWKLRATFDKFLSKTRNYRTQIALTRRDNGPMMKHRLEQISHEIHQHNLLRNSVSLWKDALWQKNTLARSRQRFAITWNNDNVKRMCLLKWKDASQRPTRNDDFYSFV</sequence>
<comment type="caution">
    <text evidence="3">The sequence shown here is derived from an EMBL/GenBank/DDBJ whole genome shotgun (WGS) entry which is preliminary data.</text>
</comment>
<dbReference type="InterPro" id="IPR013665">
    <property type="entry name" value="Sfi1_dom"/>
</dbReference>
<dbReference type="Pfam" id="PF08457">
    <property type="entry name" value="Sfi1"/>
    <property type="match status" value="2"/>
</dbReference>
<feature type="region of interest" description="Disordered" evidence="1">
    <location>
        <begin position="1"/>
        <end position="130"/>
    </location>
</feature>
<keyword evidence="4" id="KW-1185">Reference proteome</keyword>
<dbReference type="GO" id="GO:0019902">
    <property type="term" value="F:phosphatase binding"/>
    <property type="evidence" value="ECO:0007669"/>
    <property type="project" value="TreeGrafter"/>
</dbReference>
<feature type="domain" description="Sfi1 spindle body" evidence="2">
    <location>
        <begin position="344"/>
        <end position="528"/>
    </location>
</feature>
<protein>
    <recommendedName>
        <fullName evidence="2">Sfi1 spindle body domain-containing protein</fullName>
    </recommendedName>
</protein>
<gene>
    <name evidence="3" type="ORF">H4219_005536</name>
</gene>